<proteinExistence type="predicted"/>
<protein>
    <submittedName>
        <fullName evidence="2">Uncharacterized protein</fullName>
    </submittedName>
</protein>
<feature type="compositionally biased region" description="Basic and acidic residues" evidence="1">
    <location>
        <begin position="54"/>
        <end position="67"/>
    </location>
</feature>
<reference evidence="2 3" key="1">
    <citation type="journal article" date="2019" name="Commun. Biol.">
        <title>The bagworm genome reveals a unique fibroin gene that provides high tensile strength.</title>
        <authorList>
            <person name="Kono N."/>
            <person name="Nakamura H."/>
            <person name="Ohtoshi R."/>
            <person name="Tomita M."/>
            <person name="Numata K."/>
            <person name="Arakawa K."/>
        </authorList>
    </citation>
    <scope>NUCLEOTIDE SEQUENCE [LARGE SCALE GENOMIC DNA]</scope>
</reference>
<name>A0A4C1YV17_EUMVA</name>
<evidence type="ECO:0000313" key="3">
    <source>
        <dbReference type="Proteomes" id="UP000299102"/>
    </source>
</evidence>
<evidence type="ECO:0000256" key="1">
    <source>
        <dbReference type="SAM" id="MobiDB-lite"/>
    </source>
</evidence>
<feature type="region of interest" description="Disordered" evidence="1">
    <location>
        <begin position="43"/>
        <end position="67"/>
    </location>
</feature>
<evidence type="ECO:0000313" key="2">
    <source>
        <dbReference type="EMBL" id="GBP78115.1"/>
    </source>
</evidence>
<organism evidence="2 3">
    <name type="scientific">Eumeta variegata</name>
    <name type="common">Bagworm moth</name>
    <name type="synonym">Eumeta japonica</name>
    <dbReference type="NCBI Taxonomy" id="151549"/>
    <lineage>
        <taxon>Eukaryota</taxon>
        <taxon>Metazoa</taxon>
        <taxon>Ecdysozoa</taxon>
        <taxon>Arthropoda</taxon>
        <taxon>Hexapoda</taxon>
        <taxon>Insecta</taxon>
        <taxon>Pterygota</taxon>
        <taxon>Neoptera</taxon>
        <taxon>Endopterygota</taxon>
        <taxon>Lepidoptera</taxon>
        <taxon>Glossata</taxon>
        <taxon>Ditrysia</taxon>
        <taxon>Tineoidea</taxon>
        <taxon>Psychidae</taxon>
        <taxon>Oiketicinae</taxon>
        <taxon>Eumeta</taxon>
    </lineage>
</organism>
<accession>A0A4C1YV17</accession>
<dbReference type="EMBL" id="BGZK01001357">
    <property type="protein sequence ID" value="GBP78115.1"/>
    <property type="molecule type" value="Genomic_DNA"/>
</dbReference>
<keyword evidence="3" id="KW-1185">Reference proteome</keyword>
<sequence length="135" mass="15331">MKCFETGRQRDWLWTGARRNLFALLTDDPGEVREAPRGAYKRRRSERRWFSGRGRHDPEHDRGRVDDELSSQTKALVSCLREHIKPSVADVIVLRRSVVISPLTRTAPASGLEVEVPRSEMTRDNGIVCTGCGTK</sequence>
<comment type="caution">
    <text evidence="2">The sequence shown here is derived from an EMBL/GenBank/DDBJ whole genome shotgun (WGS) entry which is preliminary data.</text>
</comment>
<dbReference type="Proteomes" id="UP000299102">
    <property type="component" value="Unassembled WGS sequence"/>
</dbReference>
<gene>
    <name evidence="2" type="ORF">EVAR_53561_1</name>
</gene>
<dbReference type="AlphaFoldDB" id="A0A4C1YV17"/>